<protein>
    <recommendedName>
        <fullName evidence="4">Large ribosomal subunit protein bL28m</fullName>
    </recommendedName>
</protein>
<dbReference type="InterPro" id="IPR037147">
    <property type="entry name" value="Ribosomal_bL28_sf"/>
</dbReference>
<dbReference type="GO" id="GO:0005762">
    <property type="term" value="C:mitochondrial large ribosomal subunit"/>
    <property type="evidence" value="ECO:0007669"/>
    <property type="project" value="TreeGrafter"/>
</dbReference>
<dbReference type="InterPro" id="IPR034704">
    <property type="entry name" value="Ribosomal_bL28/bL31-like_sf"/>
</dbReference>
<proteinExistence type="inferred from homology"/>
<evidence type="ECO:0000313" key="9">
    <source>
        <dbReference type="Proteomes" id="UP000070133"/>
    </source>
</evidence>
<dbReference type="Gene3D" id="2.30.170.40">
    <property type="entry name" value="Ribosomal protein L28/L24"/>
    <property type="match status" value="1"/>
</dbReference>
<reference evidence="8 9" key="1">
    <citation type="submission" date="2015-07" db="EMBL/GenBank/DDBJ databases">
        <title>Comparative genomics of the Sigatoka disease complex on banana suggests a link between parallel evolutionary changes in Pseudocercospora fijiensis and Pseudocercospora eumusae and increased virulence on the banana host.</title>
        <authorList>
            <person name="Chang T.-C."/>
            <person name="Salvucci A."/>
            <person name="Crous P.W."/>
            <person name="Stergiopoulos I."/>
        </authorList>
    </citation>
    <scope>NUCLEOTIDE SEQUENCE [LARGE SCALE GENOMIC DNA]</scope>
    <source>
        <strain evidence="8 9">CBS 114824</strain>
    </source>
</reference>
<evidence type="ECO:0000313" key="8">
    <source>
        <dbReference type="EMBL" id="KXT06147.1"/>
    </source>
</evidence>
<feature type="region of interest" description="Disordered" evidence="7">
    <location>
        <begin position="529"/>
        <end position="565"/>
    </location>
</feature>
<dbReference type="InterPro" id="IPR026569">
    <property type="entry name" value="Ribosomal_bL28"/>
</dbReference>
<dbReference type="AlphaFoldDB" id="A0A139HUR0"/>
<feature type="compositionally biased region" description="Basic and acidic residues" evidence="7">
    <location>
        <begin position="529"/>
        <end position="538"/>
    </location>
</feature>
<feature type="coiled-coil region" evidence="6">
    <location>
        <begin position="313"/>
        <end position="347"/>
    </location>
</feature>
<feature type="coiled-coil region" evidence="6">
    <location>
        <begin position="456"/>
        <end position="483"/>
    </location>
</feature>
<dbReference type="PANTHER" id="PTHR13528">
    <property type="entry name" value="39S RIBOSOMAL PROTEIN L28, MITOCHONDRIAL"/>
    <property type="match status" value="1"/>
</dbReference>
<evidence type="ECO:0000256" key="4">
    <source>
        <dbReference type="ARBA" id="ARBA00035269"/>
    </source>
</evidence>
<organism evidence="8 9">
    <name type="scientific">Pseudocercospora eumusae</name>
    <dbReference type="NCBI Taxonomy" id="321146"/>
    <lineage>
        <taxon>Eukaryota</taxon>
        <taxon>Fungi</taxon>
        <taxon>Dikarya</taxon>
        <taxon>Ascomycota</taxon>
        <taxon>Pezizomycotina</taxon>
        <taxon>Dothideomycetes</taxon>
        <taxon>Dothideomycetidae</taxon>
        <taxon>Mycosphaerellales</taxon>
        <taxon>Mycosphaerellaceae</taxon>
        <taxon>Pseudocercospora</taxon>
    </lineage>
</organism>
<comment type="caution">
    <text evidence="8">The sequence shown here is derived from an EMBL/GenBank/DDBJ whole genome shotgun (WGS) entry which is preliminary data.</text>
</comment>
<evidence type="ECO:0000256" key="3">
    <source>
        <dbReference type="ARBA" id="ARBA00023274"/>
    </source>
</evidence>
<comment type="similarity">
    <text evidence="1">Belongs to the bacterial ribosomal protein bL28 family.</text>
</comment>
<dbReference type="PANTHER" id="PTHR13528:SF2">
    <property type="entry name" value="LARGE RIBOSOMAL SUBUNIT PROTEIN BL28M"/>
    <property type="match status" value="1"/>
</dbReference>
<evidence type="ECO:0000256" key="2">
    <source>
        <dbReference type="ARBA" id="ARBA00022980"/>
    </source>
</evidence>
<dbReference type="EMBL" id="LFZN01000008">
    <property type="protein sequence ID" value="KXT06147.1"/>
    <property type="molecule type" value="Genomic_DNA"/>
</dbReference>
<gene>
    <name evidence="8" type="ORF">AC578_1322</name>
</gene>
<sequence length="565" mass="64682">MYMGAVDRGQWCSAGGGEGSSPETQLGEILIITTTHLHLPLAMAALLRRQTASQALCQCQRVFSTSAPRAVSLQWEKNDPEALKDALPEYPYGPTRWYKQSAKGLYGGQRVQFGNNVGEKFKTKTRRRWNPNVVTKRLWSNALNRFVQIRVTTRVLRTIDKLGGLDEYLLGEKEMRIKELGESGWWLRWAIMQTPAIKKRFREERAALGIPEDPGMSEAVEEGIEASSAEEGSEDIETEPVVLDDTFKIEHNPDLPPLKFRVEPGKHIMLTEKGWVRTRSSKERWVNMAKDRIASNFMFANWKSSRVQEVKHQLEQEQERAKIKARYEKLTRKINDLHQRRQEKLVKLEPGFEDRELQKLVKLLEMVQERSLLDSLSKAKRNQLQRRIEEVMSLQGSDLQAAQSQRQSLAKWVASVGKSHEKADSPIDADAKSSRKAWTGGDLQEMITTVNAKIREDEHEEERKSINEEYDEAIRSLELARKEVPYDPSTMAESDVILTEEEQGKILAKVKKALSKEFNRRVTAVYEHEKRQHDEGVKARRITRKAKKAAREGGEEDGTEIAAAQ</sequence>
<evidence type="ECO:0000256" key="1">
    <source>
        <dbReference type="ARBA" id="ARBA00008760"/>
    </source>
</evidence>
<dbReference type="OrthoDB" id="361870at2759"/>
<keyword evidence="3" id="KW-0687">Ribonucleoprotein</keyword>
<evidence type="ECO:0000256" key="7">
    <source>
        <dbReference type="SAM" id="MobiDB-lite"/>
    </source>
</evidence>
<dbReference type="FunFam" id="2.30.170.40:FF:000003">
    <property type="entry name" value="54S ribosomal protein L24"/>
    <property type="match status" value="1"/>
</dbReference>
<dbReference type="HAMAP" id="MF_00373">
    <property type="entry name" value="Ribosomal_bL28"/>
    <property type="match status" value="1"/>
</dbReference>
<keyword evidence="2" id="KW-0689">Ribosomal protein</keyword>
<dbReference type="Proteomes" id="UP000070133">
    <property type="component" value="Unassembled WGS sequence"/>
</dbReference>
<dbReference type="STRING" id="321146.A0A139HUR0"/>
<dbReference type="SUPFAM" id="SSF143800">
    <property type="entry name" value="L28p-like"/>
    <property type="match status" value="1"/>
</dbReference>
<name>A0A139HUR0_9PEZI</name>
<evidence type="ECO:0000256" key="5">
    <source>
        <dbReference type="ARBA" id="ARBA00037226"/>
    </source>
</evidence>
<accession>A0A139HUR0</accession>
<feature type="compositionally biased region" description="Basic residues" evidence="7">
    <location>
        <begin position="539"/>
        <end position="548"/>
    </location>
</feature>
<dbReference type="GO" id="GO:0003735">
    <property type="term" value="F:structural constituent of ribosome"/>
    <property type="evidence" value="ECO:0007669"/>
    <property type="project" value="InterPro"/>
</dbReference>
<keyword evidence="6" id="KW-0175">Coiled coil</keyword>
<comment type="function">
    <text evidence="5">Component of the mitochondrial ribosome (mitoribosome), a dedicated translation machinery responsible for the synthesis of mitochondrial genome-encoded proteins, including at least some of the essential transmembrane subunits of the mitochondrial respiratory chain. The mitoribosomes are attached to the mitochondrial inner membrane and translation products are cotranslationally integrated into the membrane.</text>
</comment>
<evidence type="ECO:0000256" key="6">
    <source>
        <dbReference type="SAM" id="Coils"/>
    </source>
</evidence>
<keyword evidence="9" id="KW-1185">Reference proteome</keyword>
<dbReference type="Pfam" id="PF00830">
    <property type="entry name" value="Ribosomal_L28"/>
    <property type="match status" value="1"/>
</dbReference>